<dbReference type="SMART" id="SM00028">
    <property type="entry name" value="TPR"/>
    <property type="match status" value="3"/>
</dbReference>
<dbReference type="PROSITE" id="PS50005">
    <property type="entry name" value="TPR"/>
    <property type="match status" value="2"/>
</dbReference>
<dbReference type="GO" id="GO:0005524">
    <property type="term" value="F:ATP binding"/>
    <property type="evidence" value="ECO:0007669"/>
    <property type="project" value="InterPro"/>
</dbReference>
<reference evidence="4 5" key="1">
    <citation type="submission" date="2014-12" db="EMBL/GenBank/DDBJ databases">
        <title>Draft Genome Sequence of Pseudoalteromonas luteoviolacea HI1.</title>
        <authorList>
            <person name="Asahina A.Y."/>
            <person name="Hadfield M.G."/>
        </authorList>
    </citation>
    <scope>NUCLEOTIDE SEQUENCE [LARGE SCALE GENOMIC DNA]</scope>
    <source>
        <strain evidence="4 5">HI1</strain>
    </source>
</reference>
<sequence>MRSEECFSDTYLAPIKHIASGGMGDVFLANDTRLNRQVAVKRIKLSQQSDDLKIRERALYEARLMAKANHPNVVQLYDIIEVGSDLLLVLEYVPGQTLTKYMKQKLLTVADKFALLEKVAHGLCYIHQQGLIHCDIKASNILISNTSEVKLSDFGIANSIQSNKSEQPLGASYGSISTMSPEQFEGNPVEQSTDVFSFGVLCFELLFGCHPFGTATGSDLVERIKHDAFIEPSSLSPDIPVEFIQLLRNMLSKSPESRPSSREVRSVLCRMLALLEATGTDDTALLPVTQEPRHEPKTPIRTHYVYSGFVLSVLCLIVYIGWYFLKPKDDLHYALVLEPQITISDHSERASANLLHATIDSAIRQVIITATNAELINHREYSDIKDVANLAKATGATAVFLPEVKCEYTQCNVRLSLLSGDSQIVLGELNTQTSKDNYFVIHSIYERFTTKLLGQPSLDETYGAMSTETAFFEEYLSVYHDVNIKGDLSHSNLSRALALIEQDPNYLPLYNLARDLLLERYHIDREQQFIDRLTVLLDTAPERYKSSKPYLVDRIVLAIEGQQQELADDLFRRLSIYGETASSYQLKGYYFYKQYQIDKAIEMYLKSVLLKPDLNNKYNLAVMYLNNGQIIESKALLHDVVQTFPDFTRAHRLIANINMFDGHWQAAAAGYLAVLENSKSSEDYNNLSLAYLYSQEIELALSAAKKATLLSPENLAMRLNYADLLLLGEYKELAIEQYNQVVNRAREDMSVNELIAAGQAMAHLERYSDALHYLYKVIKLTTDKIEYAYGATVIFTLTGDHHSALLHYNETIKGGYSSNWFNLPWFKPLCKYPQFKSSHKALCLPGRNWAANDQYRVNN</sequence>
<dbReference type="PROSITE" id="PS00108">
    <property type="entry name" value="PROTEIN_KINASE_ST"/>
    <property type="match status" value="1"/>
</dbReference>
<dbReference type="InterPro" id="IPR019734">
    <property type="entry name" value="TPR_rpt"/>
</dbReference>
<evidence type="ECO:0000256" key="2">
    <source>
        <dbReference type="SAM" id="Phobius"/>
    </source>
</evidence>
<dbReference type="InterPro" id="IPR000719">
    <property type="entry name" value="Prot_kinase_dom"/>
</dbReference>
<feature type="transmembrane region" description="Helical" evidence="2">
    <location>
        <begin position="304"/>
        <end position="325"/>
    </location>
</feature>
<protein>
    <recommendedName>
        <fullName evidence="3">Protein kinase domain-containing protein</fullName>
    </recommendedName>
</protein>
<dbReference type="GO" id="GO:0005737">
    <property type="term" value="C:cytoplasm"/>
    <property type="evidence" value="ECO:0007669"/>
    <property type="project" value="TreeGrafter"/>
</dbReference>
<dbReference type="SUPFAM" id="SSF56112">
    <property type="entry name" value="Protein kinase-like (PK-like)"/>
    <property type="match status" value="1"/>
</dbReference>
<dbReference type="Proteomes" id="UP000031327">
    <property type="component" value="Unassembled WGS sequence"/>
</dbReference>
<dbReference type="PROSITE" id="PS50011">
    <property type="entry name" value="PROTEIN_KINASE_DOM"/>
    <property type="match status" value="1"/>
</dbReference>
<dbReference type="Pfam" id="PF00069">
    <property type="entry name" value="Pkinase"/>
    <property type="match status" value="1"/>
</dbReference>
<accession>A0A0C1QDF6</accession>
<evidence type="ECO:0000256" key="1">
    <source>
        <dbReference type="PROSITE-ProRule" id="PRU00339"/>
    </source>
</evidence>
<dbReference type="InterPro" id="IPR008271">
    <property type="entry name" value="Ser/Thr_kinase_AS"/>
</dbReference>
<keyword evidence="2" id="KW-0812">Transmembrane</keyword>
<dbReference type="OrthoDB" id="9801841at2"/>
<keyword evidence="2" id="KW-1133">Transmembrane helix</keyword>
<evidence type="ECO:0000313" key="5">
    <source>
        <dbReference type="Proteomes" id="UP000031327"/>
    </source>
</evidence>
<keyword evidence="1" id="KW-0802">TPR repeat</keyword>
<dbReference type="Gene3D" id="1.25.40.10">
    <property type="entry name" value="Tetratricopeptide repeat domain"/>
    <property type="match status" value="1"/>
</dbReference>
<keyword evidence="2" id="KW-0472">Membrane</keyword>
<name>A0A0C1QDF6_9GAMM</name>
<evidence type="ECO:0000259" key="3">
    <source>
        <dbReference type="PROSITE" id="PS50011"/>
    </source>
</evidence>
<feature type="domain" description="Protein kinase" evidence="3">
    <location>
        <begin position="12"/>
        <end position="275"/>
    </location>
</feature>
<proteinExistence type="predicted"/>
<feature type="repeat" description="TPR" evidence="1">
    <location>
        <begin position="681"/>
        <end position="714"/>
    </location>
</feature>
<gene>
    <name evidence="4" type="ORF">JF50_01840</name>
</gene>
<dbReference type="Gene3D" id="1.10.510.10">
    <property type="entry name" value="Transferase(Phosphotransferase) domain 1"/>
    <property type="match status" value="1"/>
</dbReference>
<dbReference type="SMART" id="SM00220">
    <property type="entry name" value="S_TKc"/>
    <property type="match status" value="1"/>
</dbReference>
<feature type="repeat" description="TPR" evidence="1">
    <location>
        <begin position="581"/>
        <end position="614"/>
    </location>
</feature>
<organism evidence="4 5">
    <name type="scientific">Pseudoalteromonas luteoviolacea</name>
    <dbReference type="NCBI Taxonomy" id="43657"/>
    <lineage>
        <taxon>Bacteria</taxon>
        <taxon>Pseudomonadati</taxon>
        <taxon>Pseudomonadota</taxon>
        <taxon>Gammaproteobacteria</taxon>
        <taxon>Alteromonadales</taxon>
        <taxon>Pseudoalteromonadaceae</taxon>
        <taxon>Pseudoalteromonas</taxon>
    </lineage>
</organism>
<dbReference type="PANTHER" id="PTHR24361:SF613">
    <property type="entry name" value="NUCLEAR RECEPTOR-BINDING PROTEIN-RELATED"/>
    <property type="match status" value="1"/>
</dbReference>
<dbReference type="CDD" id="cd14014">
    <property type="entry name" value="STKc_PknB_like"/>
    <property type="match status" value="1"/>
</dbReference>
<dbReference type="SUPFAM" id="SSF48452">
    <property type="entry name" value="TPR-like"/>
    <property type="match status" value="1"/>
</dbReference>
<dbReference type="PANTHER" id="PTHR24361">
    <property type="entry name" value="MITOGEN-ACTIVATED KINASE KINASE KINASE"/>
    <property type="match status" value="1"/>
</dbReference>
<dbReference type="RefSeq" id="WP_039607807.1">
    <property type="nucleotide sequence ID" value="NZ_JWIC01000003.1"/>
</dbReference>
<dbReference type="EMBL" id="JWIC01000003">
    <property type="protein sequence ID" value="KID58636.1"/>
    <property type="molecule type" value="Genomic_DNA"/>
</dbReference>
<evidence type="ECO:0000313" key="4">
    <source>
        <dbReference type="EMBL" id="KID58636.1"/>
    </source>
</evidence>
<dbReference type="GO" id="GO:0004674">
    <property type="term" value="F:protein serine/threonine kinase activity"/>
    <property type="evidence" value="ECO:0007669"/>
    <property type="project" value="TreeGrafter"/>
</dbReference>
<dbReference type="GO" id="GO:0006974">
    <property type="term" value="P:DNA damage response"/>
    <property type="evidence" value="ECO:0007669"/>
    <property type="project" value="TreeGrafter"/>
</dbReference>
<dbReference type="AlphaFoldDB" id="A0A0C1QDF6"/>
<comment type="caution">
    <text evidence="4">The sequence shown here is derived from an EMBL/GenBank/DDBJ whole genome shotgun (WGS) entry which is preliminary data.</text>
</comment>
<dbReference type="InterPro" id="IPR053235">
    <property type="entry name" value="Ser_Thr_kinase"/>
</dbReference>
<dbReference type="InterPro" id="IPR011990">
    <property type="entry name" value="TPR-like_helical_dom_sf"/>
</dbReference>
<dbReference type="InterPro" id="IPR011009">
    <property type="entry name" value="Kinase-like_dom_sf"/>
</dbReference>